<evidence type="ECO:0000256" key="6">
    <source>
        <dbReference type="ARBA" id="ARBA00022763"/>
    </source>
</evidence>
<keyword evidence="3" id="KW-0479">Metal-binding</keyword>
<dbReference type="InterPro" id="IPR041552">
    <property type="entry name" value="UvrA_DNA-bd"/>
</dbReference>
<keyword evidence="11" id="KW-0267">Excision nuclease</keyword>
<dbReference type="InterPro" id="IPR004602">
    <property type="entry name" value="UvrA"/>
</dbReference>
<keyword evidence="8" id="KW-0863">Zinc-finger</keyword>
<evidence type="ECO:0000256" key="5">
    <source>
        <dbReference type="ARBA" id="ARBA00022741"/>
    </source>
</evidence>
<protein>
    <recommendedName>
        <fullName evidence="15">UvrABC system protein A</fullName>
    </recommendedName>
    <alternativeName>
        <fullName evidence="16">Excinuclease ABC subunit A</fullName>
    </alternativeName>
</protein>
<dbReference type="GO" id="GO:0006289">
    <property type="term" value="P:nucleotide-excision repair"/>
    <property type="evidence" value="ECO:0007669"/>
    <property type="project" value="InterPro"/>
</dbReference>
<dbReference type="InterPro" id="IPR017871">
    <property type="entry name" value="ABC_transporter-like_CS"/>
</dbReference>
<dbReference type="GO" id="GO:0004518">
    <property type="term" value="F:nuclease activity"/>
    <property type="evidence" value="ECO:0007669"/>
    <property type="project" value="UniProtKB-KW"/>
</dbReference>
<dbReference type="Gene3D" id="1.20.1580.10">
    <property type="entry name" value="ABC transporter ATPase like domain"/>
    <property type="match status" value="2"/>
</dbReference>
<evidence type="ECO:0000256" key="2">
    <source>
        <dbReference type="ARBA" id="ARBA00022490"/>
    </source>
</evidence>
<dbReference type="InterPro" id="IPR013815">
    <property type="entry name" value="ATP_grasp_subdomain_1"/>
</dbReference>
<proteinExistence type="inferred from homology"/>
<dbReference type="NCBIfam" id="TIGR00630">
    <property type="entry name" value="uvra"/>
    <property type="match status" value="1"/>
</dbReference>
<evidence type="ECO:0000256" key="1">
    <source>
        <dbReference type="ARBA" id="ARBA00004496"/>
    </source>
</evidence>
<evidence type="ECO:0000256" key="13">
    <source>
        <dbReference type="ARBA" id="ARBA00023204"/>
    </source>
</evidence>
<comment type="subcellular location">
    <subcellularLocation>
        <location evidence="1">Cytoplasm</location>
    </subcellularLocation>
</comment>
<comment type="caution">
    <text evidence="18">The sequence shown here is derived from an EMBL/GenBank/DDBJ whole genome shotgun (WGS) entry which is preliminary data.</text>
</comment>
<dbReference type="PANTHER" id="PTHR43152">
    <property type="entry name" value="UVRABC SYSTEM PROTEIN A"/>
    <property type="match status" value="1"/>
</dbReference>
<dbReference type="SUPFAM" id="SSF52540">
    <property type="entry name" value="P-loop containing nucleoside triphosphate hydrolases"/>
    <property type="match status" value="2"/>
</dbReference>
<name>A0A5M9QRQ3_9HELI</name>
<dbReference type="NCBIfam" id="NF001503">
    <property type="entry name" value="PRK00349.1"/>
    <property type="match status" value="1"/>
</dbReference>
<dbReference type="Gene3D" id="3.40.50.300">
    <property type="entry name" value="P-loop containing nucleotide triphosphate hydrolases"/>
    <property type="match status" value="2"/>
</dbReference>
<dbReference type="Gene3D" id="1.10.8.280">
    <property type="entry name" value="ABC transporter ATPase domain-like"/>
    <property type="match status" value="1"/>
</dbReference>
<dbReference type="InterPro" id="IPR041102">
    <property type="entry name" value="UvrA_inter"/>
</dbReference>
<keyword evidence="5" id="KW-0547">Nucleotide-binding</keyword>
<dbReference type="Gene3D" id="3.30.1490.20">
    <property type="entry name" value="ATP-grasp fold, A domain"/>
    <property type="match status" value="1"/>
</dbReference>
<evidence type="ECO:0000256" key="15">
    <source>
        <dbReference type="ARBA" id="ARBA00039316"/>
    </source>
</evidence>
<keyword evidence="4" id="KW-0677">Repeat</keyword>
<evidence type="ECO:0000256" key="10">
    <source>
        <dbReference type="ARBA" id="ARBA00022840"/>
    </source>
</evidence>
<evidence type="ECO:0000256" key="3">
    <source>
        <dbReference type="ARBA" id="ARBA00022723"/>
    </source>
</evidence>
<dbReference type="GO" id="GO:0016887">
    <property type="term" value="F:ATP hydrolysis activity"/>
    <property type="evidence" value="ECO:0007669"/>
    <property type="project" value="InterPro"/>
</dbReference>
<keyword evidence="12" id="KW-0238">DNA-binding</keyword>
<keyword evidence="2" id="KW-0963">Cytoplasm</keyword>
<dbReference type="GO" id="GO:0003677">
    <property type="term" value="F:DNA binding"/>
    <property type="evidence" value="ECO:0007669"/>
    <property type="project" value="UniProtKB-KW"/>
</dbReference>
<evidence type="ECO:0000256" key="4">
    <source>
        <dbReference type="ARBA" id="ARBA00022737"/>
    </source>
</evidence>
<evidence type="ECO:0000256" key="8">
    <source>
        <dbReference type="ARBA" id="ARBA00022771"/>
    </source>
</evidence>
<dbReference type="EMBL" id="VXKE01000006">
    <property type="protein sequence ID" value="KAA8710707.1"/>
    <property type="molecule type" value="Genomic_DNA"/>
</dbReference>
<evidence type="ECO:0000256" key="14">
    <source>
        <dbReference type="ARBA" id="ARBA00038000"/>
    </source>
</evidence>
<evidence type="ECO:0000256" key="12">
    <source>
        <dbReference type="ARBA" id="ARBA00023125"/>
    </source>
</evidence>
<dbReference type="GO" id="GO:0009380">
    <property type="term" value="C:excinuclease repair complex"/>
    <property type="evidence" value="ECO:0007669"/>
    <property type="project" value="InterPro"/>
</dbReference>
<keyword evidence="7" id="KW-0228">DNA excision</keyword>
<accession>A0A5M9QRQ3</accession>
<comment type="similarity">
    <text evidence="14">Belongs to the ABC transporter superfamily. UvrA family.</text>
</comment>
<dbReference type="PROSITE" id="PS00211">
    <property type="entry name" value="ABC_TRANSPORTER_1"/>
    <property type="match status" value="2"/>
</dbReference>
<dbReference type="PROSITE" id="PS50893">
    <property type="entry name" value="ABC_TRANSPORTER_2"/>
    <property type="match status" value="1"/>
</dbReference>
<evidence type="ECO:0000259" key="17">
    <source>
        <dbReference type="PROSITE" id="PS50893"/>
    </source>
</evidence>
<gene>
    <name evidence="18" type="primary">uvrA</name>
    <name evidence="18" type="ORF">F4V45_02000</name>
</gene>
<dbReference type="GO" id="GO:0005524">
    <property type="term" value="F:ATP binding"/>
    <property type="evidence" value="ECO:0007669"/>
    <property type="project" value="UniProtKB-KW"/>
</dbReference>
<keyword evidence="9" id="KW-0862">Zinc</keyword>
<evidence type="ECO:0000256" key="9">
    <source>
        <dbReference type="ARBA" id="ARBA00022833"/>
    </source>
</evidence>
<dbReference type="Pfam" id="PF17755">
    <property type="entry name" value="UvrA_DNA-bind"/>
    <property type="match status" value="1"/>
</dbReference>
<evidence type="ECO:0000256" key="11">
    <source>
        <dbReference type="ARBA" id="ARBA00022881"/>
    </source>
</evidence>
<reference evidence="18 19" key="1">
    <citation type="submission" date="2019-09" db="EMBL/GenBank/DDBJ databases">
        <title>Draft genome sequence of various Type strains from the CCUG.</title>
        <authorList>
            <person name="Pineiro-Iglesias B."/>
            <person name="Tunovic T."/>
            <person name="Unosson C."/>
            <person name="Inganas E."/>
            <person name="Ohlen M."/>
            <person name="Cardew S."/>
            <person name="Jensie-Markopoulos S."/>
            <person name="Salva-Serra F."/>
            <person name="Jaen-Luchoro D."/>
            <person name="Karlsson R."/>
            <person name="Svensson-Stadler L."/>
            <person name="Chun J."/>
            <person name="Moore E."/>
        </authorList>
    </citation>
    <scope>NUCLEOTIDE SEQUENCE [LARGE SCALE GENOMIC DNA]</scope>
    <source>
        <strain evidence="18 19">CCUG 32756T</strain>
    </source>
</reference>
<evidence type="ECO:0000313" key="18">
    <source>
        <dbReference type="EMBL" id="KAA8710707.1"/>
    </source>
</evidence>
<dbReference type="Proteomes" id="UP000323707">
    <property type="component" value="Unassembled WGS sequence"/>
</dbReference>
<dbReference type="InterPro" id="IPR027417">
    <property type="entry name" value="P-loop_NTPase"/>
</dbReference>
<dbReference type="PANTHER" id="PTHR43152:SF3">
    <property type="entry name" value="UVRABC SYSTEM PROTEIN A"/>
    <property type="match status" value="1"/>
</dbReference>
<dbReference type="GO" id="GO:0005737">
    <property type="term" value="C:cytoplasm"/>
    <property type="evidence" value="ECO:0007669"/>
    <property type="project" value="UniProtKB-SubCell"/>
</dbReference>
<sequence>MQDYIEIIGAREHNLKNIHLKIPKNKLVVFTGLSGSGKSTLAFDTLYAEGQRRYIESLSSYARQFLDRVGKPSVDKINGLTPAIAIDQKTTSKNPRSTVGTITEIYDYLRLLYARVGTQHCHLCDKPISSMTSSDIIEQVLALPNDAKMLILAPIVREKKGSFAEKIQELRQKGFVRAYIDGVMVRLDEEIELAKTKKHSIKIIIDRVQNTQENATRIAQAVERALQESFGEVEIEYTLDDKHHLIHYSEHFACFDCKVSFEPLEPLSFSFNSPKGACESCSGLGSKYSIDLKKILNTSLPLNDGGIKVIFGFNRNYYAELFRAFCKQYGINSAKSFDELDKTKQNTLLYGGSEEVEITWRNSAMKRPWKGILQIAYDMFKDERDLHDYMSEKPCDTCGANRLKPESLSVKVAGKGIGDVITMPIEEAYEFFSNESNFAYFSKQQSFIAAPILREIIERLFFLVDVGLGYLTLRRDARTISGGESQRIRIASQIGSGLTGVLYVLDEPSIGLHERDTLKLIKTLRNLQEKGNSVIVVEHDRETILHADFIVDIGPGAGALGGEVIYSGNLAGMLKASTLTADFINRKRDISYQASRAKKQWLSINNVSINNIKNLSTKIPLQNFVCVTGVSGSGKSSLILQTLLPVAQEILNNARKIKKCDGVEILGLEHLDKVIYLDQSPIGRTPRSNPATYTGTMDEIRAVFANTKEAKILGFGVSRFSFNVRGGRCEKCQGEGEITIEMHFLPDVMVKCDLCQGSKYNAQTLQVKYKGKSIADVLEMSVDSACEFFAKLPRIHQKLKTLQDVGLGYITLGQNATTLSGGEAQRIKLAKELSRKDTGRTLYVLDEPTTGLHFGDVDRLTKVLHHLVELGNSVIVVEHNLDLIKNADYIIDMGPEGGDKGGEVILAGDVASFVKAAPKSRSYTAKFLAKELGEQKKSK</sequence>
<keyword evidence="18" id="KW-0378">Hydrolase</keyword>
<keyword evidence="13" id="KW-0234">DNA repair</keyword>
<evidence type="ECO:0000313" key="19">
    <source>
        <dbReference type="Proteomes" id="UP000323707"/>
    </source>
</evidence>
<dbReference type="CDD" id="cd03271">
    <property type="entry name" value="ABC_UvrA_II"/>
    <property type="match status" value="1"/>
</dbReference>
<keyword evidence="6" id="KW-0227">DNA damage</keyword>
<keyword evidence="10" id="KW-0067">ATP-binding</keyword>
<evidence type="ECO:0000256" key="16">
    <source>
        <dbReference type="ARBA" id="ARBA00042156"/>
    </source>
</evidence>
<dbReference type="AlphaFoldDB" id="A0A5M9QRQ3"/>
<dbReference type="InterPro" id="IPR003439">
    <property type="entry name" value="ABC_transporter-like_ATP-bd"/>
</dbReference>
<feature type="domain" description="ABC transporter" evidence="17">
    <location>
        <begin position="585"/>
        <end position="920"/>
    </location>
</feature>
<dbReference type="Pfam" id="PF17760">
    <property type="entry name" value="UvrA_inter"/>
    <property type="match status" value="1"/>
</dbReference>
<evidence type="ECO:0000256" key="7">
    <source>
        <dbReference type="ARBA" id="ARBA00022769"/>
    </source>
</evidence>
<organism evidence="18 19">
    <name type="scientific">Helicobacter canis</name>
    <dbReference type="NCBI Taxonomy" id="29419"/>
    <lineage>
        <taxon>Bacteria</taxon>
        <taxon>Pseudomonadati</taxon>
        <taxon>Campylobacterota</taxon>
        <taxon>Epsilonproteobacteria</taxon>
        <taxon>Campylobacterales</taxon>
        <taxon>Helicobacteraceae</taxon>
        <taxon>Helicobacter</taxon>
    </lineage>
</organism>
<dbReference type="GO" id="GO:0008270">
    <property type="term" value="F:zinc ion binding"/>
    <property type="evidence" value="ECO:0007669"/>
    <property type="project" value="UniProtKB-KW"/>
</dbReference>
<dbReference type="RefSeq" id="WP_150336827.1">
    <property type="nucleotide sequence ID" value="NZ_JAERIX010000026.1"/>
</dbReference>